<evidence type="ECO:0000313" key="9">
    <source>
        <dbReference type="Proteomes" id="UP000728032"/>
    </source>
</evidence>
<reference evidence="8" key="1">
    <citation type="submission" date="2020-11" db="EMBL/GenBank/DDBJ databases">
        <authorList>
            <person name="Tran Van P."/>
        </authorList>
    </citation>
    <scope>NUCLEOTIDE SEQUENCE</scope>
</reference>
<proteinExistence type="inferred from homology"/>
<evidence type="ECO:0000256" key="6">
    <source>
        <dbReference type="SAM" id="MobiDB-lite"/>
    </source>
</evidence>
<protein>
    <recommendedName>
        <fullName evidence="7">MI domain-containing protein</fullName>
    </recommendedName>
</protein>
<evidence type="ECO:0000256" key="3">
    <source>
        <dbReference type="ARBA" id="ARBA00022664"/>
    </source>
</evidence>
<dbReference type="GO" id="GO:0000398">
    <property type="term" value="P:mRNA splicing, via spliceosome"/>
    <property type="evidence" value="ECO:0007669"/>
    <property type="project" value="TreeGrafter"/>
</dbReference>
<dbReference type="Proteomes" id="UP000728032">
    <property type="component" value="Unassembled WGS sequence"/>
</dbReference>
<dbReference type="Pfam" id="PF02854">
    <property type="entry name" value="MIF4G"/>
    <property type="match status" value="1"/>
</dbReference>
<dbReference type="Gene3D" id="1.25.40.180">
    <property type="match status" value="2"/>
</dbReference>
<evidence type="ECO:0000259" key="7">
    <source>
        <dbReference type="PROSITE" id="PS51366"/>
    </source>
</evidence>
<feature type="compositionally biased region" description="Acidic residues" evidence="6">
    <location>
        <begin position="195"/>
        <end position="225"/>
    </location>
</feature>
<keyword evidence="5" id="KW-0539">Nucleus</keyword>
<feature type="region of interest" description="Disordered" evidence="6">
    <location>
        <begin position="192"/>
        <end position="231"/>
    </location>
</feature>
<dbReference type="PANTHER" id="PTHR18034">
    <property type="entry name" value="CELL CYCLE CONTROL PROTEIN CWF22-RELATED"/>
    <property type="match status" value="1"/>
</dbReference>
<dbReference type="SMART" id="SM00543">
    <property type="entry name" value="MIF4G"/>
    <property type="match status" value="1"/>
</dbReference>
<name>A0A7R9QV74_9ACAR</name>
<dbReference type="PANTHER" id="PTHR18034:SF3">
    <property type="entry name" value="PRE-MRNA-SPLICING FACTOR CWC22 HOMOLOG"/>
    <property type="match status" value="1"/>
</dbReference>
<evidence type="ECO:0000256" key="5">
    <source>
        <dbReference type="ARBA" id="ARBA00023242"/>
    </source>
</evidence>
<comment type="similarity">
    <text evidence="2">Belongs to the CWC22 family.</text>
</comment>
<dbReference type="Pfam" id="PF02847">
    <property type="entry name" value="MA3"/>
    <property type="match status" value="1"/>
</dbReference>
<keyword evidence="3" id="KW-0507">mRNA processing</keyword>
<feature type="region of interest" description="Disordered" evidence="6">
    <location>
        <begin position="454"/>
        <end position="566"/>
    </location>
</feature>
<feature type="non-terminal residue" evidence="8">
    <location>
        <position position="566"/>
    </location>
</feature>
<dbReference type="PROSITE" id="PS51366">
    <property type="entry name" value="MI"/>
    <property type="match status" value="1"/>
</dbReference>
<evidence type="ECO:0000256" key="1">
    <source>
        <dbReference type="ARBA" id="ARBA00004324"/>
    </source>
</evidence>
<gene>
    <name evidence="8" type="ORF">ONB1V03_LOCUS15023</name>
</gene>
<dbReference type="OrthoDB" id="1924287at2759"/>
<dbReference type="InterPro" id="IPR003890">
    <property type="entry name" value="MIF4G-like_typ-3"/>
</dbReference>
<evidence type="ECO:0000256" key="2">
    <source>
        <dbReference type="ARBA" id="ARBA00006856"/>
    </source>
</evidence>
<accession>A0A7R9QV74</accession>
<evidence type="ECO:0000256" key="4">
    <source>
        <dbReference type="ARBA" id="ARBA00023187"/>
    </source>
</evidence>
<dbReference type="GO" id="GO:0003723">
    <property type="term" value="F:RNA binding"/>
    <property type="evidence" value="ECO:0007669"/>
    <property type="project" value="InterPro"/>
</dbReference>
<comment type="subcellular location">
    <subcellularLocation>
        <location evidence="1">Nucleus speckle</location>
    </subcellularLocation>
</comment>
<keyword evidence="9" id="KW-1185">Reference proteome</keyword>
<dbReference type="GO" id="GO:0016607">
    <property type="term" value="C:nuclear speck"/>
    <property type="evidence" value="ECO:0007669"/>
    <property type="project" value="UniProtKB-SubCell"/>
</dbReference>
<evidence type="ECO:0000313" key="8">
    <source>
        <dbReference type="EMBL" id="CAD7658402.1"/>
    </source>
</evidence>
<keyword evidence="4" id="KW-0508">mRNA splicing</keyword>
<feature type="domain" description="MI" evidence="7">
    <location>
        <begin position="242"/>
        <end position="358"/>
    </location>
</feature>
<dbReference type="SUPFAM" id="SSF48371">
    <property type="entry name" value="ARM repeat"/>
    <property type="match status" value="1"/>
</dbReference>
<dbReference type="GO" id="GO:0071013">
    <property type="term" value="C:catalytic step 2 spliceosome"/>
    <property type="evidence" value="ECO:0007669"/>
    <property type="project" value="TreeGrafter"/>
</dbReference>
<feature type="compositionally biased region" description="Basic residues" evidence="6">
    <location>
        <begin position="501"/>
        <end position="534"/>
    </location>
</feature>
<dbReference type="InterPro" id="IPR050781">
    <property type="entry name" value="CWC22_splicing_factor"/>
</dbReference>
<dbReference type="SMART" id="SM00544">
    <property type="entry name" value="MA3"/>
    <property type="match status" value="1"/>
</dbReference>
<organism evidence="8">
    <name type="scientific">Oppiella nova</name>
    <dbReference type="NCBI Taxonomy" id="334625"/>
    <lineage>
        <taxon>Eukaryota</taxon>
        <taxon>Metazoa</taxon>
        <taxon>Ecdysozoa</taxon>
        <taxon>Arthropoda</taxon>
        <taxon>Chelicerata</taxon>
        <taxon>Arachnida</taxon>
        <taxon>Acari</taxon>
        <taxon>Acariformes</taxon>
        <taxon>Sarcoptiformes</taxon>
        <taxon>Oribatida</taxon>
        <taxon>Brachypylina</taxon>
        <taxon>Oppioidea</taxon>
        <taxon>Oppiidae</taxon>
        <taxon>Oppiella</taxon>
    </lineage>
</organism>
<feature type="compositionally biased region" description="Low complexity" evidence="6">
    <location>
        <begin position="476"/>
        <end position="494"/>
    </location>
</feature>
<dbReference type="EMBL" id="CAJPVJ010014909">
    <property type="protein sequence ID" value="CAG2175588.1"/>
    <property type="molecule type" value="Genomic_DNA"/>
</dbReference>
<dbReference type="InterPro" id="IPR003891">
    <property type="entry name" value="Initiation_fac_eIF4g_MI"/>
</dbReference>
<dbReference type="InterPro" id="IPR016024">
    <property type="entry name" value="ARM-type_fold"/>
</dbReference>
<dbReference type="EMBL" id="OC929734">
    <property type="protein sequence ID" value="CAD7658402.1"/>
    <property type="molecule type" value="Genomic_DNA"/>
</dbReference>
<dbReference type="AlphaFoldDB" id="A0A7R9QV74"/>
<sequence>THVYATLVAICNTKFPKVGELILKRLIIQFRKSYRRNDKQVCITSTRFIAHLVNQQVAHEVVSLEILTLLLENATNDSVEVSIAFLKECGSKLDELSRRGFSAIFERLRNILHEGQLDKRVQYMIEVMFAIRKDKFKDHPSVIPELDLIEESEQFTHLITLDEPADNEDKLNVFQFDQNFEENEEKYKAIRKEILDDETTDDDDDDDGDDESGEDSDDEDEEAAEATDSTAIIDNTETTLRTLRRDIYLTIQSSLDFEECAHKLLKLELKPGQVVELCHMIVDCAAQQRTYMKFYGLLAQRFCQLNNDYAEPFQEIFHSCYDTIHRFETNKLRNVAKLFAHLLITDAISWNVLSHIKLNEEDTTSSSRVFIKILFQELSESMGLVKLNERIKDTTLQEAFDGLFPRDDPRNTRFAINFFTSIGLGGLTDDLRDHLKAIPKTVMPFASNELNKKLKKSSIHESDSSESSSESDESESSSSSSSSASHSSSTSSESPKTYKLSSKRTHRSRHSKTHSNSKKYRQRDHHKKDKHHKRQEKEAKSSSRKNVKDHKKLERSTSSRRHHNNR</sequence>